<evidence type="ECO:0000313" key="1">
    <source>
        <dbReference type="EMBL" id="CAD7629203.1"/>
    </source>
</evidence>
<sequence length="121" mass="13521">MVIIPQPIAGQSFLDRLPFVGACDRLATTGVMNCYKNFLFPVRLYRDSGPGGGVCCNYSKYKACYTGLYDGLRVAMERERCPKSYSTRIIMSIGNSVGFPVRMMCDRGDGKSQCPPNRRRT</sequence>
<dbReference type="OrthoDB" id="6521654at2759"/>
<gene>
    <name evidence="1" type="ORF">OSB1V03_LOCUS9620</name>
</gene>
<keyword evidence="2" id="KW-1185">Reference proteome</keyword>
<dbReference type="EMBL" id="OC861146">
    <property type="protein sequence ID" value="CAD7629203.1"/>
    <property type="molecule type" value="Genomic_DNA"/>
</dbReference>
<feature type="non-terminal residue" evidence="1">
    <location>
        <position position="1"/>
    </location>
</feature>
<name>A0A7R9Q2P0_9ACAR</name>
<proteinExistence type="predicted"/>
<accession>A0A7R9Q2P0</accession>
<protein>
    <submittedName>
        <fullName evidence="1">Uncharacterized protein</fullName>
    </submittedName>
</protein>
<dbReference type="EMBL" id="CAJPIZ010006571">
    <property type="protein sequence ID" value="CAG2109633.1"/>
    <property type="molecule type" value="Genomic_DNA"/>
</dbReference>
<reference evidence="1" key="1">
    <citation type="submission" date="2020-11" db="EMBL/GenBank/DDBJ databases">
        <authorList>
            <person name="Tran Van P."/>
        </authorList>
    </citation>
    <scope>NUCLEOTIDE SEQUENCE</scope>
</reference>
<organism evidence="1">
    <name type="scientific">Medioppia subpectinata</name>
    <dbReference type="NCBI Taxonomy" id="1979941"/>
    <lineage>
        <taxon>Eukaryota</taxon>
        <taxon>Metazoa</taxon>
        <taxon>Ecdysozoa</taxon>
        <taxon>Arthropoda</taxon>
        <taxon>Chelicerata</taxon>
        <taxon>Arachnida</taxon>
        <taxon>Acari</taxon>
        <taxon>Acariformes</taxon>
        <taxon>Sarcoptiformes</taxon>
        <taxon>Oribatida</taxon>
        <taxon>Brachypylina</taxon>
        <taxon>Oppioidea</taxon>
        <taxon>Oppiidae</taxon>
        <taxon>Medioppia</taxon>
    </lineage>
</organism>
<dbReference type="AlphaFoldDB" id="A0A7R9Q2P0"/>
<dbReference type="Proteomes" id="UP000759131">
    <property type="component" value="Unassembled WGS sequence"/>
</dbReference>
<evidence type="ECO:0000313" key="2">
    <source>
        <dbReference type="Proteomes" id="UP000759131"/>
    </source>
</evidence>